<dbReference type="EMBL" id="RCZE01000008">
    <property type="protein sequence ID" value="TPG76323.1"/>
    <property type="molecule type" value="Genomic_DNA"/>
</dbReference>
<accession>A0A502HRB7</accession>
<dbReference type="Proteomes" id="UP000317933">
    <property type="component" value="Unassembled WGS sequence"/>
</dbReference>
<comment type="caution">
    <text evidence="1">The sequence shown here is derived from an EMBL/GenBank/DDBJ whole genome shotgun (WGS) entry which is preliminary data.</text>
</comment>
<dbReference type="AlphaFoldDB" id="A0A502HRB7"/>
<dbReference type="Pfam" id="PF04860">
    <property type="entry name" value="Phage_portal"/>
    <property type="match status" value="1"/>
</dbReference>
<gene>
    <name evidence="1" type="ORF">EAH78_18340</name>
</gene>
<dbReference type="RefSeq" id="WP_140668762.1">
    <property type="nucleotide sequence ID" value="NZ_RCZE01000008.1"/>
</dbReference>
<name>A0A502HRB7_9PSED</name>
<organism evidence="1 2">
    <name type="scientific">Pseudomonas arsenicoxydans</name>
    <dbReference type="NCBI Taxonomy" id="702115"/>
    <lineage>
        <taxon>Bacteria</taxon>
        <taxon>Pseudomonadati</taxon>
        <taxon>Pseudomonadota</taxon>
        <taxon>Gammaproteobacteria</taxon>
        <taxon>Pseudomonadales</taxon>
        <taxon>Pseudomonadaceae</taxon>
        <taxon>Pseudomonas</taxon>
    </lineage>
</organism>
<evidence type="ECO:0000313" key="2">
    <source>
        <dbReference type="Proteomes" id="UP000317933"/>
    </source>
</evidence>
<reference evidence="1 2" key="1">
    <citation type="journal article" date="2019" name="Environ. Microbiol.">
        <title>Species interactions and distinct microbial communities in high Arctic permafrost affected cryosols are associated with the CH4 and CO2 gas fluxes.</title>
        <authorList>
            <person name="Altshuler I."/>
            <person name="Hamel J."/>
            <person name="Turney S."/>
            <person name="Magnuson E."/>
            <person name="Levesque R."/>
            <person name="Greer C."/>
            <person name="Whyte L.G."/>
        </authorList>
    </citation>
    <scope>NUCLEOTIDE SEQUENCE [LARGE SCALE GENOMIC DNA]</scope>
    <source>
        <strain evidence="1 2">E3</strain>
    </source>
</reference>
<protein>
    <submittedName>
        <fullName evidence="1">Phage portal protein</fullName>
    </submittedName>
</protein>
<proteinExistence type="predicted"/>
<sequence>MNIFGLTLGRKATKPSAEKTVASPVRGALADFLLSSDITPGQAVNFYKTVGPVAVSVEMIAGEVEKLTPVLIRKSDKKIDSAHDVVSLLLGPNGFESFEQVIGTLARSYLLTASAKVTLSGNINRPPLELFAVRAGATSSQYDQNDGFARLIHVTSGPIQGVYLREEKRNRVRYLDGAMREVGLIQGYASRSGADPDSPLNACAMDARQSVLSRQHNLGVLSNGGRLSLVFLFKDSVGEEEMNARRERIHEDFSGSGNAGKISVIQSGDLEIKEAAKGKVDMDFSVLDRASGDAIYTRFKIPLPLVRQDAATYDNMRQSVFQLYDRAVLPLARTLLAGLSRVLLPRYGIDPAEYVLGYDEQSIAPLYDRMIEVLEKRKKIGVETINELRAEIPGREPIEGGDALYQPSTLVPVGTDIFTTDNETVFDLKT</sequence>
<dbReference type="InterPro" id="IPR006944">
    <property type="entry name" value="Phage/GTA_portal"/>
</dbReference>
<evidence type="ECO:0000313" key="1">
    <source>
        <dbReference type="EMBL" id="TPG76323.1"/>
    </source>
</evidence>